<proteinExistence type="predicted"/>
<dbReference type="KEGG" id="gry:D7I44_09685"/>
<organism evidence="2 3">
    <name type="scientific">Gryllotalpicola protaetiae</name>
    <dbReference type="NCBI Taxonomy" id="2419771"/>
    <lineage>
        <taxon>Bacteria</taxon>
        <taxon>Bacillati</taxon>
        <taxon>Actinomycetota</taxon>
        <taxon>Actinomycetes</taxon>
        <taxon>Micrococcales</taxon>
        <taxon>Microbacteriaceae</taxon>
        <taxon>Gryllotalpicola</taxon>
    </lineage>
</organism>
<reference evidence="2 3" key="1">
    <citation type="submission" date="2018-09" db="EMBL/GenBank/DDBJ databases">
        <title>Genome sequencing of strain 2DFW10M-5.</title>
        <authorList>
            <person name="Heo J."/>
            <person name="Kim S.-J."/>
            <person name="Kwon S.-W."/>
        </authorList>
    </citation>
    <scope>NUCLEOTIDE SEQUENCE [LARGE SCALE GENOMIC DNA]</scope>
    <source>
        <strain evidence="2 3">2DFW10M-5</strain>
    </source>
</reference>
<dbReference type="Gene3D" id="3.40.190.10">
    <property type="entry name" value="Periplasmic binding protein-like II"/>
    <property type="match status" value="1"/>
</dbReference>
<dbReference type="Proteomes" id="UP000275069">
    <property type="component" value="Chromosome"/>
</dbReference>
<dbReference type="OrthoDB" id="3239593at2"/>
<dbReference type="AlphaFoldDB" id="A0A387BZL3"/>
<protein>
    <submittedName>
        <fullName evidence="2">Extracellular solute-binding protein</fullName>
    </submittedName>
</protein>
<keyword evidence="1" id="KW-0732">Signal</keyword>
<feature type="signal peptide" evidence="1">
    <location>
        <begin position="1"/>
        <end position="26"/>
    </location>
</feature>
<evidence type="ECO:0000256" key="1">
    <source>
        <dbReference type="SAM" id="SignalP"/>
    </source>
</evidence>
<keyword evidence="3" id="KW-1185">Reference proteome</keyword>
<sequence>MSTPMRRRTRAIVTATAVLSALVLSACTAPGAAQSQDKSDSKIVKPIKPTKPVDLDILDAAGDLLGTKQVFESFKKAHPDWVGNISYETAGAPDVTGKLKAQSLGGNVTITMVLGGTGVVGPAVAQNLLVKQYPDYQSDLPDLSKVFDKPRQELQDLSMGYGVMNRWGPSGPLLEYNPDKVSDPPTTPQELLAWAKAHPKQFSYAQPPNSGSGWIFLQGLPYLLGDKDPSDPVNGWSKTWAYLAELNKYTAPYPASSTIIGQQFGSGQITLMPQIVGIDIVTRQNGTVPPNSAVTTFKPQVWLGDGHYWMIPKGVSPQVLYVDLALEKYMMTDKEQAATMSAENGELTTANKNVTISDAPAAAQAGIQKWGRPDFYPKAFTQGKTVATLSAAELAKAFDIWNEKIGGAAQ</sequence>
<dbReference type="RefSeq" id="WP_120789314.1">
    <property type="nucleotide sequence ID" value="NZ_CP032624.1"/>
</dbReference>
<name>A0A387BZL3_9MICO</name>
<dbReference type="InterPro" id="IPR006059">
    <property type="entry name" value="SBP"/>
</dbReference>
<evidence type="ECO:0000313" key="3">
    <source>
        <dbReference type="Proteomes" id="UP000275069"/>
    </source>
</evidence>
<dbReference type="PANTHER" id="PTHR42779">
    <property type="entry name" value="PROTEIN YNJB"/>
    <property type="match status" value="1"/>
</dbReference>
<feature type="chain" id="PRO_5039487596" evidence="1">
    <location>
        <begin position="27"/>
        <end position="410"/>
    </location>
</feature>
<dbReference type="PANTHER" id="PTHR42779:SF1">
    <property type="entry name" value="PROTEIN YNJB"/>
    <property type="match status" value="1"/>
</dbReference>
<dbReference type="EMBL" id="CP032624">
    <property type="protein sequence ID" value="AYG03781.1"/>
    <property type="molecule type" value="Genomic_DNA"/>
</dbReference>
<evidence type="ECO:0000313" key="2">
    <source>
        <dbReference type="EMBL" id="AYG03781.1"/>
    </source>
</evidence>
<dbReference type="SUPFAM" id="SSF53850">
    <property type="entry name" value="Periplasmic binding protein-like II"/>
    <property type="match status" value="1"/>
</dbReference>
<dbReference type="PROSITE" id="PS51257">
    <property type="entry name" value="PROKAR_LIPOPROTEIN"/>
    <property type="match status" value="1"/>
</dbReference>
<dbReference type="Pfam" id="PF13416">
    <property type="entry name" value="SBP_bac_8"/>
    <property type="match status" value="1"/>
</dbReference>
<accession>A0A387BZL3</accession>
<gene>
    <name evidence="2" type="ORF">D7I44_09685</name>
</gene>